<feature type="domain" description="CAP-Gly" evidence="7">
    <location>
        <begin position="27"/>
        <end position="69"/>
    </location>
</feature>
<dbReference type="PROSITE" id="PS00845">
    <property type="entry name" value="CAP_GLY_1"/>
    <property type="match status" value="1"/>
</dbReference>
<dbReference type="PANTHER" id="PTHR12555">
    <property type="entry name" value="UBIQUITIN FUSION DEGRADATON PROTEIN 1"/>
    <property type="match status" value="1"/>
</dbReference>
<dbReference type="SMART" id="SM00726">
    <property type="entry name" value="UIM"/>
    <property type="match status" value="3"/>
</dbReference>
<evidence type="ECO:0000259" key="7">
    <source>
        <dbReference type="PROSITE" id="PS50245"/>
    </source>
</evidence>
<keyword evidence="3" id="KW-0143">Chaperone</keyword>
<feature type="compositionally biased region" description="Low complexity" evidence="5">
    <location>
        <begin position="85"/>
        <end position="95"/>
    </location>
</feature>
<dbReference type="SUPFAM" id="SSF74924">
    <property type="entry name" value="Cap-Gly domain"/>
    <property type="match status" value="1"/>
</dbReference>
<dbReference type="SMART" id="SM01052">
    <property type="entry name" value="CAP_GLY"/>
    <property type="match status" value="1"/>
</dbReference>
<dbReference type="Pfam" id="PF03152">
    <property type="entry name" value="UFD1_N1"/>
    <property type="match status" value="1"/>
</dbReference>
<dbReference type="CDD" id="cd01767">
    <property type="entry name" value="UBX"/>
    <property type="match status" value="1"/>
</dbReference>
<dbReference type="Gene3D" id="2.30.30.190">
    <property type="entry name" value="CAP Gly-rich-like domain"/>
    <property type="match status" value="1"/>
</dbReference>
<accession>A0A7S2GAY5</accession>
<dbReference type="GO" id="GO:0036503">
    <property type="term" value="P:ERAD pathway"/>
    <property type="evidence" value="ECO:0007669"/>
    <property type="project" value="TreeGrafter"/>
</dbReference>
<dbReference type="InterPro" id="IPR001012">
    <property type="entry name" value="UBX_dom"/>
</dbReference>
<dbReference type="InterPro" id="IPR055417">
    <property type="entry name" value="UFD1_N1"/>
</dbReference>
<evidence type="ECO:0000259" key="6">
    <source>
        <dbReference type="PROSITE" id="PS50033"/>
    </source>
</evidence>
<comment type="similarity">
    <text evidence="1">Belongs to the UFD1 family.</text>
</comment>
<dbReference type="Pfam" id="PF24842">
    <property type="entry name" value="UFD1_N2"/>
    <property type="match status" value="1"/>
</dbReference>
<dbReference type="InterPro" id="IPR029071">
    <property type="entry name" value="Ubiquitin-like_domsf"/>
</dbReference>
<dbReference type="SMART" id="SM00166">
    <property type="entry name" value="UBX"/>
    <property type="match status" value="1"/>
</dbReference>
<dbReference type="Gene3D" id="2.40.40.50">
    <property type="entry name" value="Ubiquitin fusion degradation protein UFD1, N-terminal domain"/>
    <property type="match status" value="1"/>
</dbReference>
<dbReference type="AlphaFoldDB" id="A0A7S2GAY5"/>
<dbReference type="PANTHER" id="PTHR12555:SF13">
    <property type="entry name" value="UBIQUITIN RECOGNITION FACTOR IN ER-ASSOCIATED DEGRADATION PROTEIN 1"/>
    <property type="match status" value="1"/>
</dbReference>
<dbReference type="Pfam" id="PF01302">
    <property type="entry name" value="CAP_GLY"/>
    <property type="match status" value="1"/>
</dbReference>
<evidence type="ECO:0000313" key="8">
    <source>
        <dbReference type="EMBL" id="CAD9438240.1"/>
    </source>
</evidence>
<dbReference type="SUPFAM" id="SSF54236">
    <property type="entry name" value="Ubiquitin-like"/>
    <property type="match status" value="1"/>
</dbReference>
<dbReference type="GO" id="GO:0034098">
    <property type="term" value="C:VCP-NPL4-UFD1 AAA ATPase complex"/>
    <property type="evidence" value="ECO:0007669"/>
    <property type="project" value="TreeGrafter"/>
</dbReference>
<dbReference type="InterPro" id="IPR055418">
    <property type="entry name" value="UFD1_N2"/>
</dbReference>
<protein>
    <recommendedName>
        <fullName evidence="9">UBX domain-containing protein</fullName>
    </recommendedName>
</protein>
<dbReference type="InterPro" id="IPR000938">
    <property type="entry name" value="CAP-Gly_domain"/>
</dbReference>
<evidence type="ECO:0000256" key="2">
    <source>
        <dbReference type="ARBA" id="ARBA00022786"/>
    </source>
</evidence>
<feature type="compositionally biased region" description="Low complexity" evidence="5">
    <location>
        <begin position="127"/>
        <end position="138"/>
    </location>
</feature>
<dbReference type="GO" id="GO:0031593">
    <property type="term" value="F:polyubiquitin modification-dependent protein binding"/>
    <property type="evidence" value="ECO:0007669"/>
    <property type="project" value="TreeGrafter"/>
</dbReference>
<proteinExistence type="inferred from homology"/>
<gene>
    <name evidence="8" type="ORF">CBRE1094_LOCUS12299</name>
</gene>
<dbReference type="InterPro" id="IPR003903">
    <property type="entry name" value="UIM_dom"/>
</dbReference>
<dbReference type="InterPro" id="IPR004854">
    <property type="entry name" value="Ufd1-like"/>
</dbReference>
<keyword evidence="2" id="KW-0833">Ubl conjugation pathway</keyword>
<evidence type="ECO:0000256" key="4">
    <source>
        <dbReference type="SAM" id="Coils"/>
    </source>
</evidence>
<feature type="compositionally biased region" description="Basic and acidic residues" evidence="5">
    <location>
        <begin position="277"/>
        <end position="294"/>
    </location>
</feature>
<sequence>MERSIPKVGDRVKVESKTGTGTVRFVGTTEFKEGEWVGVEMDDAVGKHDGTVDGKSYFRCADRHGMMVRPEKVRVAVSGLCGNKSSSSSRGGSSRQPPPGAEVVSLDDDGDHGAAARVPTSRSAALARPAHGTGPTAAARRRNGAGEGAEGGGSASGLAGLVGRPFDASSVSGANLGLDGGGIRGGQGRGGGESFGGGGGAFGSVGGGSFGGFGGDEDAALAAAIAASEQDLDMQGGVDEDARREERDQLMAVLAASREEAASAGMVVDDDAAEEEERLRRELSTPRGGQRDRPQLSAAAASFAAAQAASVAAARSTVPAGSGDHGWRAGGGGLGSGGVGGGGAAGFPVGAGSMGGVGLPRFMGAGGLGAGGMDDDEDAMLQAALAMSRAEAGLGSPPAHEAGAGRRRNRLDEDDDDDEAVVIAGQASRHRASSSAARDARAQVALDSARAQAMAMGAFGGAFYDPMDMDFGGPPREFAGLWTDSLKAFSAEAMADIPGAGTQGDKIWLPNSAIQAIMSGLRGSAVPVPMLFRLSLAGISTPHYRHVGVKEFTAPEGTIYIPLWIMRAMGVSDGDEVVVESATLPKGTFAKLQPLSEEFATINDPKGTLERAIQDGAFTTLSKGDAILVPVNGMDMEVYVVELKPADAVSVIDTDLEVDFAVSYINEEVQRARQAELEESAREEAQMVAEIERARQAAEAKAAEEAAAAEAAAAAAAAAEAAASRAEARQSTAAALPPEPGAGPDVCAVRVRMPHGAQITRRFEKTAPVQLVRTWVEASSPPERPMATFALVSNYPPFRGSAENSSVTLETAGLHPQATFFVQED</sequence>
<reference evidence="8" key="1">
    <citation type="submission" date="2021-01" db="EMBL/GenBank/DDBJ databases">
        <authorList>
            <person name="Corre E."/>
            <person name="Pelletier E."/>
            <person name="Niang G."/>
            <person name="Scheremetjew M."/>
            <person name="Finn R."/>
            <person name="Kale V."/>
            <person name="Holt S."/>
            <person name="Cochrane G."/>
            <person name="Meng A."/>
            <person name="Brown T."/>
            <person name="Cohen L."/>
        </authorList>
    </citation>
    <scope>NUCLEOTIDE SEQUENCE</scope>
    <source>
        <strain evidence="8">UTEX LB 985</strain>
    </source>
</reference>
<dbReference type="InterPro" id="IPR036859">
    <property type="entry name" value="CAP-Gly_dom_sf"/>
</dbReference>
<dbReference type="Pfam" id="PF00789">
    <property type="entry name" value="UBX"/>
    <property type="match status" value="1"/>
</dbReference>
<dbReference type="Gene3D" id="3.10.20.90">
    <property type="entry name" value="Phosphatidylinositol 3-kinase Catalytic Subunit, Chain A, domain 1"/>
    <property type="match status" value="1"/>
</dbReference>
<evidence type="ECO:0008006" key="9">
    <source>
        <dbReference type="Google" id="ProtNLM"/>
    </source>
</evidence>
<feature type="region of interest" description="Disordered" evidence="5">
    <location>
        <begin position="262"/>
        <end position="297"/>
    </location>
</feature>
<evidence type="ECO:0000256" key="1">
    <source>
        <dbReference type="ARBA" id="ARBA00006043"/>
    </source>
</evidence>
<evidence type="ECO:0000256" key="3">
    <source>
        <dbReference type="ARBA" id="ARBA00023186"/>
    </source>
</evidence>
<dbReference type="PROSITE" id="PS50033">
    <property type="entry name" value="UBX"/>
    <property type="match status" value="1"/>
</dbReference>
<keyword evidence="4" id="KW-0175">Coiled coil</keyword>
<dbReference type="Gene3D" id="3.10.330.10">
    <property type="match status" value="1"/>
</dbReference>
<organism evidence="8">
    <name type="scientific">Haptolina brevifila</name>
    <dbReference type="NCBI Taxonomy" id="156173"/>
    <lineage>
        <taxon>Eukaryota</taxon>
        <taxon>Haptista</taxon>
        <taxon>Haptophyta</taxon>
        <taxon>Prymnesiophyceae</taxon>
        <taxon>Prymnesiales</taxon>
        <taxon>Prymnesiaceae</taxon>
        <taxon>Haptolina</taxon>
    </lineage>
</organism>
<feature type="domain" description="UBX" evidence="6">
    <location>
        <begin position="742"/>
        <end position="822"/>
    </location>
</feature>
<dbReference type="EMBL" id="HBGU01022543">
    <property type="protein sequence ID" value="CAD9438240.1"/>
    <property type="molecule type" value="Transcribed_RNA"/>
</dbReference>
<feature type="compositionally biased region" description="Gly residues" evidence="5">
    <location>
        <begin position="145"/>
        <end position="155"/>
    </location>
</feature>
<feature type="region of interest" description="Disordered" evidence="5">
    <location>
        <begin position="390"/>
        <end position="416"/>
    </location>
</feature>
<dbReference type="PROSITE" id="PS50330">
    <property type="entry name" value="UIM"/>
    <property type="match status" value="1"/>
</dbReference>
<name>A0A7S2GAY5_9EUKA</name>
<dbReference type="PROSITE" id="PS50245">
    <property type="entry name" value="CAP_GLY_2"/>
    <property type="match status" value="1"/>
</dbReference>
<dbReference type="InterPro" id="IPR042299">
    <property type="entry name" value="Ufd1-like_Nn"/>
</dbReference>
<evidence type="ECO:0000256" key="5">
    <source>
        <dbReference type="SAM" id="MobiDB-lite"/>
    </source>
</evidence>
<dbReference type="GO" id="GO:0006511">
    <property type="term" value="P:ubiquitin-dependent protein catabolic process"/>
    <property type="evidence" value="ECO:0007669"/>
    <property type="project" value="InterPro"/>
</dbReference>
<feature type="coiled-coil region" evidence="4">
    <location>
        <begin position="666"/>
        <end position="729"/>
    </location>
</feature>
<feature type="region of interest" description="Disordered" evidence="5">
    <location>
        <begin position="81"/>
        <end position="156"/>
    </location>
</feature>